<protein>
    <submittedName>
        <fullName evidence="1">Uncharacterized protein</fullName>
    </submittedName>
</protein>
<dbReference type="Gene3D" id="3.30.470.30">
    <property type="entry name" value="DNA ligase/mRNA capping enzyme"/>
    <property type="match status" value="1"/>
</dbReference>
<organism evidence="1">
    <name type="scientific">viral metagenome</name>
    <dbReference type="NCBI Taxonomy" id="1070528"/>
    <lineage>
        <taxon>unclassified sequences</taxon>
        <taxon>metagenomes</taxon>
        <taxon>organismal metagenomes</taxon>
    </lineage>
</organism>
<accession>A0A6C0D4N1</accession>
<reference evidence="1" key="1">
    <citation type="journal article" date="2020" name="Nature">
        <title>Giant virus diversity and host interactions through global metagenomics.</title>
        <authorList>
            <person name="Schulz F."/>
            <person name="Roux S."/>
            <person name="Paez-Espino D."/>
            <person name="Jungbluth S."/>
            <person name="Walsh D.A."/>
            <person name="Denef V.J."/>
            <person name="McMahon K.D."/>
            <person name="Konstantinidis K.T."/>
            <person name="Eloe-Fadrosh E.A."/>
            <person name="Kyrpides N.C."/>
            <person name="Woyke T."/>
        </authorList>
    </citation>
    <scope>NUCLEOTIDE SEQUENCE</scope>
    <source>
        <strain evidence="1">GVMAG-M-3300023174-111</strain>
    </source>
</reference>
<proteinExistence type="predicted"/>
<name>A0A6C0D4N1_9ZZZZ</name>
<dbReference type="AlphaFoldDB" id="A0A6C0D4N1"/>
<evidence type="ECO:0000313" key="1">
    <source>
        <dbReference type="EMBL" id="QHT11064.1"/>
    </source>
</evidence>
<dbReference type="EMBL" id="MN739531">
    <property type="protein sequence ID" value="QHT11064.1"/>
    <property type="molecule type" value="Genomic_DNA"/>
</dbReference>
<sequence length="342" mass="40655">MELMNRFPQFELSYETISHKKVPEQYDICMAIPTGKKVFIWFTFHQKEDVCYMLDMNKEKRVYQSTKIDIVFDADLSLGTILYGTIVLDEETSVRRFIAEDVFFYKGIQLRKSMMSEKLYFLLQFMSCVSSQYDNHNNLLFYLPVIWKKDNMTTDFGRLPNDVKLSIGYPVHHIQYRSTNETAPFLNFLLSSNINLKQTEKPVYNKPLPEFVQYYPMRCDYSKPQYKIPTIFQVSADIQFDIYHLFSFGKNKAPVYYNIAHIPNYDTSVFMNGLFRNIRENRNLDYIEESDDEDEFQNTSLDKYVDTNKTMLVECIFSHKFKKWIPVKAMGRHNKVVHISQL</sequence>